<name>A0ACD4UHR9_9CAUD</name>
<protein>
    <submittedName>
        <fullName evidence="1">Head-to-tail adaptor</fullName>
    </submittedName>
</protein>
<organism evidence="1 2">
    <name type="scientific">Microbacterium phage Nicole72</name>
    <dbReference type="NCBI Taxonomy" id="3062838"/>
    <lineage>
        <taxon>Viruses</taxon>
        <taxon>Duplodnaviria</taxon>
        <taxon>Heunggongvirae</taxon>
        <taxon>Uroviricota</taxon>
        <taxon>Caudoviricetes</taxon>
        <taxon>Hodgkinviridae</taxon>
        <taxon>Meganvirus</taxon>
        <taxon>Meganvirus nichole72</taxon>
    </lineage>
</organism>
<gene>
    <name evidence="1" type="primary">26</name>
    <name evidence="1" type="ORF">SEA_NICOLE72_26</name>
</gene>
<dbReference type="Proteomes" id="UP001654554">
    <property type="component" value="Segment"/>
</dbReference>
<sequence length="304" mass="32427">MAEPEALTDDDAAAPEAAALVVPAEPPVTEACAWPAAYINCQDGACDAFDAYDDPEQARAWFEAMATDILWNATGQVFGVCDVEVRPCRDDCSGNMQWSSTFWGRGPGFDPGFPRAGMGGASTGGFYPVLVSGQWFNITCGCLGTCSCSPSGPSTLSLPGPVQSVEEVTIDGVPVPPTSYRVDRGRWLIRTDGEVWPRCQDMNVPADAIGSFVVRYRRGVPVPAMGSAAVGRLACELALAWCGSDDCALPERIQTITRQGLTVGVNTSDVAWAQTGIWAIDNWVTQVNKPRPFASVRSVDIPVR</sequence>
<accession>A0ACD4UHR9</accession>
<keyword evidence="2" id="KW-1185">Reference proteome</keyword>
<evidence type="ECO:0000313" key="2">
    <source>
        <dbReference type="Proteomes" id="UP001654554"/>
    </source>
</evidence>
<proteinExistence type="predicted"/>
<reference evidence="1" key="1">
    <citation type="submission" date="2023-06" db="EMBL/GenBank/DDBJ databases">
        <authorList>
            <person name="Byrum C.A."/>
            <person name="Fullante V.A."/>
            <person name="Ghosh G."/>
            <person name="Ivey A.L."/>
            <person name="Joby C.P."/>
            <person name="Johnson E."/>
            <person name="Kamil H.A."/>
            <person name="Martinez L."/>
            <person name="Tutelo G.A."/>
            <person name="Wilson D."/>
            <person name="Ziegler A.J."/>
            <person name="Garlena R.A."/>
            <person name="Russell D.A."/>
            <person name="Jacobs-Sera D."/>
            <person name="Hatfull G.F."/>
        </authorList>
    </citation>
    <scope>NUCLEOTIDE SEQUENCE</scope>
</reference>
<dbReference type="EMBL" id="OR159674">
    <property type="protein sequence ID" value="WKW87063.1"/>
    <property type="molecule type" value="Genomic_DNA"/>
</dbReference>
<evidence type="ECO:0000313" key="1">
    <source>
        <dbReference type="EMBL" id="WKW87063.1"/>
    </source>
</evidence>